<dbReference type="EMBL" id="LKTM01000354">
    <property type="protein sequence ID" value="KQH76296.1"/>
    <property type="molecule type" value="Genomic_DNA"/>
</dbReference>
<name>A0A0Q2U6B4_MYCGO</name>
<dbReference type="Proteomes" id="UP000051677">
    <property type="component" value="Unassembled WGS sequence"/>
</dbReference>
<sequence length="79" mass="8374">MLGIDDVLGMGDIDGDIDGAAGLFIGIFGSAIIFFMSASMALQQSGWAGLPEPDWKNRRYTPAAMTKIPTAMPVRARVA</sequence>
<comment type="caution">
    <text evidence="2">The sequence shown here is derived from an EMBL/GenBank/DDBJ whole genome shotgun (WGS) entry which is preliminary data.</text>
</comment>
<protein>
    <submittedName>
        <fullName evidence="2">Uncharacterized protein</fullName>
    </submittedName>
</protein>
<keyword evidence="1" id="KW-0812">Transmembrane</keyword>
<keyword evidence="1" id="KW-0472">Membrane</keyword>
<evidence type="ECO:0000313" key="3">
    <source>
        <dbReference type="Proteomes" id="UP000051677"/>
    </source>
</evidence>
<feature type="transmembrane region" description="Helical" evidence="1">
    <location>
        <begin position="20"/>
        <end position="42"/>
    </location>
</feature>
<evidence type="ECO:0000313" key="2">
    <source>
        <dbReference type="EMBL" id="KQH76296.1"/>
    </source>
</evidence>
<proteinExistence type="predicted"/>
<keyword evidence="1" id="KW-1133">Transmembrane helix</keyword>
<organism evidence="2 3">
    <name type="scientific">Mycobacterium gordonae</name>
    <dbReference type="NCBI Taxonomy" id="1778"/>
    <lineage>
        <taxon>Bacteria</taxon>
        <taxon>Bacillati</taxon>
        <taxon>Actinomycetota</taxon>
        <taxon>Actinomycetes</taxon>
        <taxon>Mycobacteriales</taxon>
        <taxon>Mycobacteriaceae</taxon>
        <taxon>Mycobacterium</taxon>
    </lineage>
</organism>
<reference evidence="2 3" key="1">
    <citation type="submission" date="2015-10" db="EMBL/GenBank/DDBJ databases">
        <title>Mycobacterium gordonae draft genome assembly.</title>
        <authorList>
            <person name="Ustinova V."/>
            <person name="Smirnova T."/>
            <person name="Blagodatskikh K."/>
            <person name="Varlamov D."/>
            <person name="Larionova E."/>
            <person name="Chernousova L."/>
        </authorList>
    </citation>
    <scope>NUCLEOTIDE SEQUENCE [LARGE SCALE GENOMIC DNA]</scope>
    <source>
        <strain evidence="2 3">CTRI 14-8773</strain>
    </source>
</reference>
<accession>A0A0Q2U6B4</accession>
<dbReference type="AlphaFoldDB" id="A0A0Q2U6B4"/>
<evidence type="ECO:0000256" key="1">
    <source>
        <dbReference type="SAM" id="Phobius"/>
    </source>
</evidence>
<gene>
    <name evidence="2" type="ORF">AO501_29020</name>
</gene>